<feature type="signal peptide" evidence="1">
    <location>
        <begin position="1"/>
        <end position="21"/>
    </location>
</feature>
<dbReference type="EMBL" id="JAREJI010000001">
    <property type="protein sequence ID" value="MDE8768010.1"/>
    <property type="molecule type" value="Genomic_DNA"/>
</dbReference>
<accession>A0AAJ1N1Z8</accession>
<comment type="caution">
    <text evidence="2">The sequence shown here is derived from an EMBL/GenBank/DDBJ whole genome shotgun (WGS) entry which is preliminary data.</text>
</comment>
<gene>
    <name evidence="2" type="ORF">PZS58_00405</name>
</gene>
<sequence length="147" mass="16405">MNAKNSVLLMLCIAFTTSANVDYENFAVKNVYSQPNHKLVEPSSGNELLDSIRSKESFLPANFSGHYRIYTFGCGGGALCGEVLDISSGLVVAMLPDEYLVTNHIDDLKIEFNVNSSLIYIEGDLSNDNEKIKSYYSFFNNKFHIVK</sequence>
<dbReference type="RefSeq" id="WP_127891327.1">
    <property type="nucleotide sequence ID" value="NZ_BMYH01000003.1"/>
</dbReference>
<proteinExistence type="predicted"/>
<reference evidence="2 3" key="1">
    <citation type="submission" date="2023-03" db="EMBL/GenBank/DDBJ databases">
        <title>WGS of NDM-producing Providencia thailandensis from Ukrainian patients.</title>
        <authorList>
            <person name="Zabicka D."/>
            <person name="Izdebski R."/>
            <person name="Urbanowicz P."/>
            <person name="Biedrzycka M."/>
            <person name="Guzek A."/>
            <person name="Gniadkowski M."/>
        </authorList>
    </citation>
    <scope>NUCLEOTIDE SEQUENCE [LARGE SCALE GENOMIC DNA]</scope>
    <source>
        <strain evidence="2 3">8015-22</strain>
    </source>
</reference>
<evidence type="ECO:0000313" key="3">
    <source>
        <dbReference type="Proteomes" id="UP001163056"/>
    </source>
</evidence>
<evidence type="ECO:0000256" key="1">
    <source>
        <dbReference type="SAM" id="SignalP"/>
    </source>
</evidence>
<keyword evidence="1" id="KW-0732">Signal</keyword>
<name>A0AAJ1N1Z8_PROST</name>
<evidence type="ECO:0008006" key="4">
    <source>
        <dbReference type="Google" id="ProtNLM"/>
    </source>
</evidence>
<feature type="chain" id="PRO_5042545832" description="Lipoprotein" evidence="1">
    <location>
        <begin position="22"/>
        <end position="147"/>
    </location>
</feature>
<evidence type="ECO:0000313" key="2">
    <source>
        <dbReference type="EMBL" id="MDE8768010.1"/>
    </source>
</evidence>
<organism evidence="2 3">
    <name type="scientific">Providencia stuartii</name>
    <dbReference type="NCBI Taxonomy" id="588"/>
    <lineage>
        <taxon>Bacteria</taxon>
        <taxon>Pseudomonadati</taxon>
        <taxon>Pseudomonadota</taxon>
        <taxon>Gammaproteobacteria</taxon>
        <taxon>Enterobacterales</taxon>
        <taxon>Morganellaceae</taxon>
        <taxon>Providencia</taxon>
    </lineage>
</organism>
<dbReference type="Proteomes" id="UP001163056">
    <property type="component" value="Unassembled WGS sequence"/>
</dbReference>
<dbReference type="AlphaFoldDB" id="A0AAJ1N1Z8"/>
<protein>
    <recommendedName>
        <fullName evidence="4">Lipoprotein</fullName>
    </recommendedName>
</protein>